<sequence length="340" mass="38511">MATFTKRGTSWRAQIVKKIAGETVRLSQSFNSKAQAVAWATETEAGLLGQKIAGLTGRPDRRKSALPNTKEVVGRYLAGVSVGNRGGRWEVIRLNKIMKEHPWLAEKEVALVTPEDIGRFRDERLLHVSNASVLRELGLLGAVFQNALTEWRLVGSNPVRGIRKPPPSPHRETRIPPADEVVFMKAFKMDPLVRPTTYRQQVGLIFALALETAMRSGEVVGLTWDRVNLEKRYLSLEYTKNGSHRDVPLSARAVMLLELAKGLDGERVFTVSDQVRDVLFRRYRPENLSYIHFHDTRHEAVFRLSKKLQVMDLARMTGHRDTKMLMAYYNPTASEIAELL</sequence>
<dbReference type="Gene3D" id="1.10.443.10">
    <property type="entry name" value="Intergrase catalytic core"/>
    <property type="match status" value="1"/>
</dbReference>
<evidence type="ECO:0000313" key="5">
    <source>
        <dbReference type="EMBL" id="QWY77955.1"/>
    </source>
</evidence>
<keyword evidence="3" id="KW-0233">DNA recombination</keyword>
<evidence type="ECO:0000256" key="2">
    <source>
        <dbReference type="ARBA" id="ARBA00023125"/>
    </source>
</evidence>
<dbReference type="Gene3D" id="1.10.150.130">
    <property type="match status" value="1"/>
</dbReference>
<dbReference type="GO" id="GO:0006310">
    <property type="term" value="P:DNA recombination"/>
    <property type="evidence" value="ECO:0007669"/>
    <property type="project" value="UniProtKB-KW"/>
</dbReference>
<dbReference type="InterPro" id="IPR011010">
    <property type="entry name" value="DNA_brk_join_enz"/>
</dbReference>
<dbReference type="InterPro" id="IPR013762">
    <property type="entry name" value="Integrase-like_cat_sf"/>
</dbReference>
<reference evidence="5" key="1">
    <citation type="submission" date="2021-02" db="EMBL/GenBank/DDBJ databases">
        <title>Comparative genomics of Ferrovum myxofaciens strains, predominant extremophile bacteria forming large biofilm stalactites in acid mine ecosystems.</title>
        <authorList>
            <person name="Burkartova K."/>
            <person name="Ridl J."/>
            <person name="Pajer P."/>
            <person name="Falteisek L."/>
        </authorList>
    </citation>
    <scope>NUCLEOTIDE SEQUENCE</scope>
    <source>
        <strain evidence="5">MI1III</strain>
    </source>
</reference>
<dbReference type="InterPro" id="IPR010998">
    <property type="entry name" value="Integrase_recombinase_N"/>
</dbReference>
<dbReference type="RefSeq" id="WP_273145436.1">
    <property type="nucleotide sequence ID" value="NZ_CP053675.1"/>
</dbReference>
<dbReference type="Proteomes" id="UP000683551">
    <property type="component" value="Chromosome"/>
</dbReference>
<evidence type="ECO:0000313" key="6">
    <source>
        <dbReference type="Proteomes" id="UP000683551"/>
    </source>
</evidence>
<accession>A0A9E6MZK8</accession>
<name>A0A9E6MZK8_9PROT</name>
<dbReference type="EMBL" id="CP071137">
    <property type="protein sequence ID" value="QWY77955.1"/>
    <property type="molecule type" value="Genomic_DNA"/>
</dbReference>
<dbReference type="SUPFAM" id="SSF56349">
    <property type="entry name" value="DNA breaking-rejoining enzymes"/>
    <property type="match status" value="1"/>
</dbReference>
<evidence type="ECO:0000256" key="3">
    <source>
        <dbReference type="ARBA" id="ARBA00023172"/>
    </source>
</evidence>
<evidence type="ECO:0000256" key="1">
    <source>
        <dbReference type="ARBA" id="ARBA00022908"/>
    </source>
</evidence>
<dbReference type="CDD" id="cd00796">
    <property type="entry name" value="INT_Rci_Hp1_C"/>
    <property type="match status" value="1"/>
</dbReference>
<dbReference type="PANTHER" id="PTHR30349:SF94">
    <property type="entry name" value="INTEGRASE_RECOMBINASE HI_1414-RELATED"/>
    <property type="match status" value="1"/>
</dbReference>
<dbReference type="InterPro" id="IPR050090">
    <property type="entry name" value="Tyrosine_recombinase_XerCD"/>
</dbReference>
<evidence type="ECO:0000259" key="4">
    <source>
        <dbReference type="PROSITE" id="PS51898"/>
    </source>
</evidence>
<keyword evidence="2" id="KW-0238">DNA-binding</keyword>
<dbReference type="PANTHER" id="PTHR30349">
    <property type="entry name" value="PHAGE INTEGRASE-RELATED"/>
    <property type="match status" value="1"/>
</dbReference>
<protein>
    <submittedName>
        <fullName evidence="5">Tyrosine-type recombinase/integrase</fullName>
    </submittedName>
</protein>
<dbReference type="InterPro" id="IPR002104">
    <property type="entry name" value="Integrase_catalytic"/>
</dbReference>
<dbReference type="PROSITE" id="PS51898">
    <property type="entry name" value="TYR_RECOMBINASE"/>
    <property type="match status" value="1"/>
</dbReference>
<proteinExistence type="predicted"/>
<keyword evidence="1" id="KW-0229">DNA integration</keyword>
<dbReference type="AlphaFoldDB" id="A0A9E6MZK8"/>
<dbReference type="Pfam" id="PF00589">
    <property type="entry name" value="Phage_integrase"/>
    <property type="match status" value="1"/>
</dbReference>
<dbReference type="GO" id="GO:0015074">
    <property type="term" value="P:DNA integration"/>
    <property type="evidence" value="ECO:0007669"/>
    <property type="project" value="UniProtKB-KW"/>
</dbReference>
<dbReference type="GO" id="GO:0003677">
    <property type="term" value="F:DNA binding"/>
    <property type="evidence" value="ECO:0007669"/>
    <property type="project" value="UniProtKB-KW"/>
</dbReference>
<organism evidence="5 6">
    <name type="scientific">Ferrovum myxofaciens</name>
    <dbReference type="NCBI Taxonomy" id="416213"/>
    <lineage>
        <taxon>Bacteria</taxon>
        <taxon>Pseudomonadati</taxon>
        <taxon>Pseudomonadota</taxon>
        <taxon>Betaproteobacteria</taxon>
        <taxon>Ferrovales</taxon>
        <taxon>Ferrovaceae</taxon>
        <taxon>Ferrovum</taxon>
    </lineage>
</organism>
<gene>
    <name evidence="5" type="ORF">JZL65_02385</name>
</gene>
<feature type="domain" description="Tyr recombinase" evidence="4">
    <location>
        <begin position="170"/>
        <end position="340"/>
    </location>
</feature>